<evidence type="ECO:0000313" key="2">
    <source>
        <dbReference type="Proteomes" id="UP000235861"/>
    </source>
</evidence>
<dbReference type="AlphaFoldDB" id="A0A2H9U0A8"/>
<sequence length="177" mass="20163">MSSRIQQRLGLLLSGIAILAGINVVVWRYEQAISSGEMVLLQLAPVDPRSLMQGDYMRLDYQLARDVASQRARQTDPLALTNQYDTLVIRLDDHQVASWVVEGNPAQLSASERRLQVRQYHQQWLIGPDAFFFEEGTGELFEAARYGEFRLQENGKALLVGLRDSQYQPIGQVRGRW</sequence>
<gene>
    <name evidence="1" type="ORF">CUC53_17915</name>
</gene>
<comment type="caution">
    <text evidence="1">The sequence shown here is derived from an EMBL/GenBank/DDBJ whole genome shotgun (WGS) entry which is preliminary data.</text>
</comment>
<evidence type="ECO:0000313" key="1">
    <source>
        <dbReference type="EMBL" id="PJG57451.1"/>
    </source>
</evidence>
<protein>
    <recommendedName>
        <fullName evidence="3">GDYXXLXY domain-containing protein</fullName>
    </recommendedName>
</protein>
<dbReference type="InterPro" id="IPR025833">
    <property type="entry name" value="GDYXXLXY"/>
</dbReference>
<reference evidence="1 2" key="1">
    <citation type="submission" date="2017-11" db="EMBL/GenBank/DDBJ databases">
        <title>Draft genome sequence of environmental isolate Aeromonas cavernicola sp. nov. MDC 2508.</title>
        <authorList>
            <person name="Colston S.M."/>
            <person name="Navarro A."/>
            <person name="Martinez-Murcia A.J."/>
            <person name="Graf J."/>
        </authorList>
    </citation>
    <scope>NUCLEOTIDE SEQUENCE [LARGE SCALE GENOMIC DNA]</scope>
    <source>
        <strain evidence="1 2">MDC 2508</strain>
    </source>
</reference>
<name>A0A2H9U0A8_9GAMM</name>
<accession>A0A2H9U0A8</accession>
<dbReference type="Proteomes" id="UP000235861">
    <property type="component" value="Unassembled WGS sequence"/>
</dbReference>
<dbReference type="EMBL" id="PGGC01000215">
    <property type="protein sequence ID" value="PJG57451.1"/>
    <property type="molecule type" value="Genomic_DNA"/>
</dbReference>
<dbReference type="RefSeq" id="WP_100295365.1">
    <property type="nucleotide sequence ID" value="NZ_PGGC01000215.1"/>
</dbReference>
<dbReference type="OrthoDB" id="4868247at2"/>
<organism evidence="1 2">
    <name type="scientific">Aeromonas cavernicola</name>
    <dbReference type="NCBI Taxonomy" id="1006623"/>
    <lineage>
        <taxon>Bacteria</taxon>
        <taxon>Pseudomonadati</taxon>
        <taxon>Pseudomonadota</taxon>
        <taxon>Gammaproteobacteria</taxon>
        <taxon>Aeromonadales</taxon>
        <taxon>Aeromonadaceae</taxon>
        <taxon>Aeromonas</taxon>
    </lineage>
</organism>
<proteinExistence type="predicted"/>
<keyword evidence="2" id="KW-1185">Reference proteome</keyword>
<evidence type="ECO:0008006" key="3">
    <source>
        <dbReference type="Google" id="ProtNLM"/>
    </source>
</evidence>
<dbReference type="Pfam" id="PF14345">
    <property type="entry name" value="GDYXXLXY"/>
    <property type="match status" value="1"/>
</dbReference>